<comment type="caution">
    <text evidence="1">The sequence shown here is derived from an EMBL/GenBank/DDBJ whole genome shotgun (WGS) entry which is preliminary data.</text>
</comment>
<accession>A0A8J5T5L7</accession>
<sequence length="72" mass="7535">MELAGARFDFMALSGATADHTGARATGVRSPNASGVPDAFTCDVCPECQRRRVPKLICSCASREHATVAHAS</sequence>
<proteinExistence type="predicted"/>
<keyword evidence="2" id="KW-1185">Reference proteome</keyword>
<dbReference type="AlphaFoldDB" id="A0A8J5T5L7"/>
<reference evidence="1" key="2">
    <citation type="submission" date="2021-02" db="EMBL/GenBank/DDBJ databases">
        <authorList>
            <person name="Kimball J.A."/>
            <person name="Haas M.W."/>
            <person name="Macchietto M."/>
            <person name="Kono T."/>
            <person name="Duquette J."/>
            <person name="Shao M."/>
        </authorList>
    </citation>
    <scope>NUCLEOTIDE SEQUENCE</scope>
    <source>
        <tissue evidence="1">Fresh leaf tissue</tissue>
    </source>
</reference>
<organism evidence="1 2">
    <name type="scientific">Zizania palustris</name>
    <name type="common">Northern wild rice</name>
    <dbReference type="NCBI Taxonomy" id="103762"/>
    <lineage>
        <taxon>Eukaryota</taxon>
        <taxon>Viridiplantae</taxon>
        <taxon>Streptophyta</taxon>
        <taxon>Embryophyta</taxon>
        <taxon>Tracheophyta</taxon>
        <taxon>Spermatophyta</taxon>
        <taxon>Magnoliopsida</taxon>
        <taxon>Liliopsida</taxon>
        <taxon>Poales</taxon>
        <taxon>Poaceae</taxon>
        <taxon>BOP clade</taxon>
        <taxon>Oryzoideae</taxon>
        <taxon>Oryzeae</taxon>
        <taxon>Zizaniinae</taxon>
        <taxon>Zizania</taxon>
    </lineage>
</organism>
<evidence type="ECO:0000313" key="2">
    <source>
        <dbReference type="Proteomes" id="UP000729402"/>
    </source>
</evidence>
<name>A0A8J5T5L7_ZIZPA</name>
<reference evidence="1" key="1">
    <citation type="journal article" date="2021" name="bioRxiv">
        <title>Whole Genome Assembly and Annotation of Northern Wild Rice, Zizania palustris L., Supports a Whole Genome Duplication in the Zizania Genus.</title>
        <authorList>
            <person name="Haas M."/>
            <person name="Kono T."/>
            <person name="Macchietto M."/>
            <person name="Millas R."/>
            <person name="McGilp L."/>
            <person name="Shao M."/>
            <person name="Duquette J."/>
            <person name="Hirsch C.N."/>
            <person name="Kimball J."/>
        </authorList>
    </citation>
    <scope>NUCLEOTIDE SEQUENCE</scope>
    <source>
        <tissue evidence="1">Fresh leaf tissue</tissue>
    </source>
</reference>
<dbReference type="EMBL" id="JAAALK010000282">
    <property type="protein sequence ID" value="KAG8079027.1"/>
    <property type="molecule type" value="Genomic_DNA"/>
</dbReference>
<gene>
    <name evidence="1" type="ORF">GUJ93_ZPchr0007g3755</name>
</gene>
<evidence type="ECO:0000313" key="1">
    <source>
        <dbReference type="EMBL" id="KAG8079027.1"/>
    </source>
</evidence>
<protein>
    <submittedName>
        <fullName evidence="1">Uncharacterized protein</fullName>
    </submittedName>
</protein>
<dbReference type="Proteomes" id="UP000729402">
    <property type="component" value="Unassembled WGS sequence"/>
</dbReference>